<dbReference type="Proteomes" id="UP001162501">
    <property type="component" value="Chromosome 11"/>
</dbReference>
<organism evidence="1 2">
    <name type="scientific">Rangifer tarandus platyrhynchus</name>
    <name type="common">Svalbard reindeer</name>
    <dbReference type="NCBI Taxonomy" id="3082113"/>
    <lineage>
        <taxon>Eukaryota</taxon>
        <taxon>Metazoa</taxon>
        <taxon>Chordata</taxon>
        <taxon>Craniata</taxon>
        <taxon>Vertebrata</taxon>
        <taxon>Euteleostomi</taxon>
        <taxon>Mammalia</taxon>
        <taxon>Eutheria</taxon>
        <taxon>Laurasiatheria</taxon>
        <taxon>Artiodactyla</taxon>
        <taxon>Ruminantia</taxon>
        <taxon>Pecora</taxon>
        <taxon>Cervidae</taxon>
        <taxon>Odocoileinae</taxon>
        <taxon>Rangifer</taxon>
    </lineage>
</organism>
<gene>
    <name evidence="1" type="ORF">MRATA1EN22A_LOCUS2824</name>
</gene>
<name>A0AC59Y8G2_RANTA</name>
<proteinExistence type="predicted"/>
<reference evidence="1" key="2">
    <citation type="submission" date="2025-03" db="EMBL/GenBank/DDBJ databases">
        <authorList>
            <consortium name="ELIXIR-Norway"/>
            <consortium name="Elixir Norway"/>
        </authorList>
    </citation>
    <scope>NUCLEOTIDE SEQUENCE</scope>
</reference>
<accession>A0AC59Y8G2</accession>
<reference evidence="1" key="1">
    <citation type="submission" date="2023-05" db="EMBL/GenBank/DDBJ databases">
        <authorList>
            <consortium name="ELIXIR-Norway"/>
        </authorList>
    </citation>
    <scope>NUCLEOTIDE SEQUENCE</scope>
</reference>
<evidence type="ECO:0000313" key="2">
    <source>
        <dbReference type="Proteomes" id="UP001162501"/>
    </source>
</evidence>
<sequence length="726" mass="82506">MGVARRAGDGRAGGRARRRGGLCSGSRGPGPTSALVFRRRAFLRFSSGSWRVRGSLGRTRMLKCVSKEASEFCEAELRAFAQKARRAQSVVGCRRVIFRSPTLLGTRQRRPCPYTSRTGSPEPGGQWKRQSGDSRPCRPQPFRRASAPGFWRKAGCLGVAMATDAGFGTPPAAHGLAATSAAPMEVYGDSAPETEECWRIIKNLECTLEQFRLSPRFTISDDLKVGFFSTDHATQTDSSEILPLKELSLATQNLVQITKSLQVDFGFLKQLIQLKFEDRLKEESCRLFNSLHDRIMTIEKHYQQNEESLRKCYNQQLADAIGTIKGMYQQYFEVEEEKTSLQDAMTVKMNILLKRLREKEEVIKELREELDQYEENGSQKVDSFIKESSPLRTTLEKENLEFKTENERLLQVISELEEEIQLNVKENSVLEDEIISLKEMADKDHKTIQKLIGGRDRLVSELELEKSLVQDMVNKQKEDLEMRRKYDAIVAKRPRSTKGKETLSAQWPSQPKSAGASSLRPRSSSIRSSPSKTKRVKSPKKTLKEEPPTATHAVPAVMHGEKMQASMAKIEEEKRVLEEQIQVLKSKLEKEKKKSERIKNESEHISKNWEKKFLILRNSFHVLKNEMFTRHTLFRQFAVLADTSFNYVKVKPLFVQSKMNLATVSTSSTSVDHSPSVDIKYEDVGSDQISLPLSPQVRLENLEEEFPEEKQSTPQNTTESYTGPPE</sequence>
<dbReference type="EMBL" id="OX596095">
    <property type="protein sequence ID" value="CAM9461019.1"/>
    <property type="molecule type" value="Genomic_DNA"/>
</dbReference>
<protein>
    <submittedName>
        <fullName evidence="1">Uncharacterized protein</fullName>
    </submittedName>
</protein>
<evidence type="ECO:0000313" key="1">
    <source>
        <dbReference type="EMBL" id="CAM9461019.1"/>
    </source>
</evidence>